<dbReference type="EMBL" id="BMAO01034463">
    <property type="protein sequence ID" value="GFQ96723.1"/>
    <property type="molecule type" value="Genomic_DNA"/>
</dbReference>
<organism evidence="1 2">
    <name type="scientific">Trichonephila clavata</name>
    <name type="common">Joro spider</name>
    <name type="synonym">Nephila clavata</name>
    <dbReference type="NCBI Taxonomy" id="2740835"/>
    <lineage>
        <taxon>Eukaryota</taxon>
        <taxon>Metazoa</taxon>
        <taxon>Ecdysozoa</taxon>
        <taxon>Arthropoda</taxon>
        <taxon>Chelicerata</taxon>
        <taxon>Arachnida</taxon>
        <taxon>Araneae</taxon>
        <taxon>Araneomorphae</taxon>
        <taxon>Entelegynae</taxon>
        <taxon>Araneoidea</taxon>
        <taxon>Nephilidae</taxon>
        <taxon>Trichonephila</taxon>
    </lineage>
</organism>
<sequence length="80" mass="9405">MWSLTSLVYDGRSKGPNVLDILKKTENRWEKEVLKLTNGETAEKDRTQNNFLVHLGIDSFHSTKTDYTVNEIIFSFKWRI</sequence>
<accession>A0A8X6L7K4</accession>
<evidence type="ECO:0000313" key="2">
    <source>
        <dbReference type="Proteomes" id="UP000887116"/>
    </source>
</evidence>
<evidence type="ECO:0000313" key="1">
    <source>
        <dbReference type="EMBL" id="GFQ96723.1"/>
    </source>
</evidence>
<proteinExistence type="predicted"/>
<dbReference type="AlphaFoldDB" id="A0A8X6L7K4"/>
<comment type="caution">
    <text evidence="1">The sequence shown here is derived from an EMBL/GenBank/DDBJ whole genome shotgun (WGS) entry which is preliminary data.</text>
</comment>
<keyword evidence="2" id="KW-1185">Reference proteome</keyword>
<dbReference type="Proteomes" id="UP000887116">
    <property type="component" value="Unassembled WGS sequence"/>
</dbReference>
<protein>
    <submittedName>
        <fullName evidence="1">Uncharacterized protein</fullName>
    </submittedName>
</protein>
<reference evidence="1" key="1">
    <citation type="submission" date="2020-07" db="EMBL/GenBank/DDBJ databases">
        <title>Multicomponent nature underlies the extraordinary mechanical properties of spider dragline silk.</title>
        <authorList>
            <person name="Kono N."/>
            <person name="Nakamura H."/>
            <person name="Mori M."/>
            <person name="Yoshida Y."/>
            <person name="Ohtoshi R."/>
            <person name="Malay A.D."/>
            <person name="Moran D.A.P."/>
            <person name="Tomita M."/>
            <person name="Numata K."/>
            <person name="Arakawa K."/>
        </authorList>
    </citation>
    <scope>NUCLEOTIDE SEQUENCE</scope>
</reference>
<name>A0A8X6L7K4_TRICU</name>
<gene>
    <name evidence="1" type="ORF">TNCT_36041</name>
</gene>